<dbReference type="InterPro" id="IPR029057">
    <property type="entry name" value="PRTase-like"/>
</dbReference>
<evidence type="ECO:0000259" key="1">
    <source>
        <dbReference type="Pfam" id="PF14681"/>
    </source>
</evidence>
<dbReference type="Gene3D" id="3.40.50.2020">
    <property type="match status" value="1"/>
</dbReference>
<dbReference type="RefSeq" id="WP_290246955.1">
    <property type="nucleotide sequence ID" value="NZ_JAUFQT010000001.1"/>
</dbReference>
<keyword evidence="2" id="KW-0328">Glycosyltransferase</keyword>
<dbReference type="CDD" id="cd06223">
    <property type="entry name" value="PRTases_typeI"/>
    <property type="match status" value="1"/>
</dbReference>
<dbReference type="SUPFAM" id="SSF53271">
    <property type="entry name" value="PRTase-like"/>
    <property type="match status" value="1"/>
</dbReference>
<organism evidence="2 3">
    <name type="scientific">Echinicola jeungdonensis</name>
    <dbReference type="NCBI Taxonomy" id="709343"/>
    <lineage>
        <taxon>Bacteria</taxon>
        <taxon>Pseudomonadati</taxon>
        <taxon>Bacteroidota</taxon>
        <taxon>Cytophagia</taxon>
        <taxon>Cytophagales</taxon>
        <taxon>Cyclobacteriaceae</taxon>
        <taxon>Echinicola</taxon>
    </lineage>
</organism>
<accession>A0ABV5J2H4</accession>
<dbReference type="InterPro" id="IPR050137">
    <property type="entry name" value="PyrR_bifunctional"/>
</dbReference>
<dbReference type="Pfam" id="PF14681">
    <property type="entry name" value="UPRTase"/>
    <property type="match status" value="1"/>
</dbReference>
<keyword evidence="2" id="KW-0808">Transferase</keyword>
<dbReference type="PANTHER" id="PTHR11608">
    <property type="entry name" value="BIFUNCTIONAL PROTEIN PYRR"/>
    <property type="match status" value="1"/>
</dbReference>
<sequence length="215" mass="24066">MFILNQHNSIANQFLLELRDVQKQEDRLRFRNNLERLGEILAYEISKKLIYKSQTISTPLKNTSVQTLSEQPVLISILRAAIPFFQGFINYFDQADSGFIGAIRKSSESNPEISVDLNYLAAPLVEDKEVIIVDPMLATGKSLLAGLNELRKNGKPKKVHIASVIAAPEGIDYIRNNLDIPYQFWTCALDEKLNPKAYIVPGLGDAGDLSFGPKM</sequence>
<reference evidence="2 3" key="1">
    <citation type="submission" date="2024-09" db="EMBL/GenBank/DDBJ databases">
        <authorList>
            <person name="Sun Q."/>
            <person name="Mori K."/>
        </authorList>
    </citation>
    <scope>NUCLEOTIDE SEQUENCE [LARGE SCALE GENOMIC DNA]</scope>
    <source>
        <strain evidence="2 3">CECT 7682</strain>
    </source>
</reference>
<dbReference type="InterPro" id="IPR000836">
    <property type="entry name" value="PRTase_dom"/>
</dbReference>
<evidence type="ECO:0000313" key="3">
    <source>
        <dbReference type="Proteomes" id="UP001589654"/>
    </source>
</evidence>
<feature type="domain" description="Phosphoribosyltransferase" evidence="1">
    <location>
        <begin position="15"/>
        <end position="212"/>
    </location>
</feature>
<comment type="caution">
    <text evidence="2">The sequence shown here is derived from an EMBL/GenBank/DDBJ whole genome shotgun (WGS) entry which is preliminary data.</text>
</comment>
<gene>
    <name evidence="2" type="primary">upp</name>
    <name evidence="2" type="ORF">ACFFUR_02775</name>
</gene>
<protein>
    <submittedName>
        <fullName evidence="2">Uracil phosphoribosyltransferase</fullName>
        <ecNumber evidence="2">2.4.2.9</ecNumber>
    </submittedName>
</protein>
<name>A0ABV5J2H4_9BACT</name>
<dbReference type="GO" id="GO:0004845">
    <property type="term" value="F:uracil phosphoribosyltransferase activity"/>
    <property type="evidence" value="ECO:0007669"/>
    <property type="project" value="UniProtKB-EC"/>
</dbReference>
<dbReference type="EC" id="2.4.2.9" evidence="2"/>
<dbReference type="NCBIfam" id="NF001097">
    <property type="entry name" value="PRK00129.1"/>
    <property type="match status" value="1"/>
</dbReference>
<proteinExistence type="predicted"/>
<evidence type="ECO:0000313" key="2">
    <source>
        <dbReference type="EMBL" id="MFB9210712.1"/>
    </source>
</evidence>
<keyword evidence="3" id="KW-1185">Reference proteome</keyword>
<dbReference type="Proteomes" id="UP001589654">
    <property type="component" value="Unassembled WGS sequence"/>
</dbReference>
<dbReference type="PANTHER" id="PTHR11608:SF0">
    <property type="entry name" value="BIFUNCTIONAL PROTEIN PYRR"/>
    <property type="match status" value="1"/>
</dbReference>
<dbReference type="EMBL" id="JBHMEW010000008">
    <property type="protein sequence ID" value="MFB9210712.1"/>
    <property type="molecule type" value="Genomic_DNA"/>
</dbReference>